<evidence type="ECO:0000259" key="6">
    <source>
        <dbReference type="PROSITE" id="PS51935"/>
    </source>
</evidence>
<feature type="signal peptide" evidence="5">
    <location>
        <begin position="1"/>
        <end position="30"/>
    </location>
</feature>
<comment type="similarity">
    <text evidence="1">Belongs to the peptidase C40 family.</text>
</comment>
<evidence type="ECO:0000256" key="5">
    <source>
        <dbReference type="SAM" id="SignalP"/>
    </source>
</evidence>
<proteinExistence type="inferred from homology"/>
<keyword evidence="2" id="KW-0645">Protease</keyword>
<dbReference type="InterPro" id="IPR000064">
    <property type="entry name" value="NLP_P60_dom"/>
</dbReference>
<evidence type="ECO:0000313" key="8">
    <source>
        <dbReference type="Proteomes" id="UP000324324"/>
    </source>
</evidence>
<feature type="chain" id="PRO_5024341831" evidence="5">
    <location>
        <begin position="31"/>
        <end position="226"/>
    </location>
</feature>
<gene>
    <name evidence="7" type="ORF">F1599_07275</name>
</gene>
<keyword evidence="8" id="KW-1185">Reference proteome</keyword>
<reference evidence="7 8" key="1">
    <citation type="submission" date="2019-09" db="EMBL/GenBank/DDBJ databases">
        <title>Isolation of a novel species in the genus Cupriavidus from patients with sepsis using whole genome sequencing.</title>
        <authorList>
            <person name="Kweon O.J."/>
            <person name="Lee M.-K."/>
        </authorList>
    </citation>
    <scope>NUCLEOTIDE SEQUENCE [LARGE SCALE GENOMIC DNA]</scope>
    <source>
        <strain evidence="7 8">MKL-01</strain>
    </source>
</reference>
<dbReference type="EMBL" id="VWRN01000023">
    <property type="protein sequence ID" value="KAA6127977.1"/>
    <property type="molecule type" value="Genomic_DNA"/>
</dbReference>
<sequence length="226" mass="24379">MQRTVLHSLARAAIGLTLACGAALSNGALADTVFKEPGAELSVEAPQQSEPRKGLLSSMMNSTSHVANKAGDLVMNALGLIGVRYRFGGNTPESGLDCSGFVRYVFNDTFGFMLPRRSVEISRVGTNVAAHELRPGDLVFFNTMRHAFSHVGIYIGDNKFVHAPSTGSKIRVDDMRSAYWVTRYNGARRIDDMPERDNGAAGGIGGMVETLKRFDPNASGRTFYGG</sequence>
<dbReference type="Proteomes" id="UP000324324">
    <property type="component" value="Unassembled WGS sequence"/>
</dbReference>
<keyword evidence="4" id="KW-0788">Thiol protease</keyword>
<feature type="domain" description="NlpC/P60" evidence="6">
    <location>
        <begin position="67"/>
        <end position="191"/>
    </location>
</feature>
<dbReference type="PANTHER" id="PTHR47053:SF1">
    <property type="entry name" value="MUREIN DD-ENDOPEPTIDASE MEPH-RELATED"/>
    <property type="match status" value="1"/>
</dbReference>
<dbReference type="InterPro" id="IPR051202">
    <property type="entry name" value="Peptidase_C40"/>
</dbReference>
<dbReference type="RefSeq" id="WP_149319848.1">
    <property type="nucleotide sequence ID" value="NZ_CP080293.1"/>
</dbReference>
<dbReference type="SUPFAM" id="SSF54001">
    <property type="entry name" value="Cysteine proteinases"/>
    <property type="match status" value="1"/>
</dbReference>
<dbReference type="AlphaFoldDB" id="A0A5M8AW14"/>
<dbReference type="GO" id="GO:0006508">
    <property type="term" value="P:proteolysis"/>
    <property type="evidence" value="ECO:0007669"/>
    <property type="project" value="UniProtKB-KW"/>
</dbReference>
<evidence type="ECO:0000313" key="7">
    <source>
        <dbReference type="EMBL" id="KAA6127977.1"/>
    </source>
</evidence>
<dbReference type="PANTHER" id="PTHR47053">
    <property type="entry name" value="MUREIN DD-ENDOPEPTIDASE MEPH-RELATED"/>
    <property type="match status" value="1"/>
</dbReference>
<evidence type="ECO:0000256" key="4">
    <source>
        <dbReference type="ARBA" id="ARBA00022807"/>
    </source>
</evidence>
<evidence type="ECO:0000256" key="2">
    <source>
        <dbReference type="ARBA" id="ARBA00022670"/>
    </source>
</evidence>
<comment type="caution">
    <text evidence="7">The sequence shown here is derived from an EMBL/GenBank/DDBJ whole genome shotgun (WGS) entry which is preliminary data.</text>
</comment>
<keyword evidence="5" id="KW-0732">Signal</keyword>
<dbReference type="GO" id="GO:0008234">
    <property type="term" value="F:cysteine-type peptidase activity"/>
    <property type="evidence" value="ECO:0007669"/>
    <property type="project" value="UniProtKB-KW"/>
</dbReference>
<dbReference type="Gene3D" id="3.90.1720.10">
    <property type="entry name" value="endopeptidase domain like (from Nostoc punctiforme)"/>
    <property type="match status" value="1"/>
</dbReference>
<dbReference type="PROSITE" id="PS51935">
    <property type="entry name" value="NLPC_P60"/>
    <property type="match status" value="1"/>
</dbReference>
<organism evidence="7 8">
    <name type="scientific">Cupriavidus cauae</name>
    <dbReference type="NCBI Taxonomy" id="2608999"/>
    <lineage>
        <taxon>Bacteria</taxon>
        <taxon>Pseudomonadati</taxon>
        <taxon>Pseudomonadota</taxon>
        <taxon>Betaproteobacteria</taxon>
        <taxon>Burkholderiales</taxon>
        <taxon>Burkholderiaceae</taxon>
        <taxon>Cupriavidus</taxon>
    </lineage>
</organism>
<accession>A0A5M8AW14</accession>
<evidence type="ECO:0000256" key="3">
    <source>
        <dbReference type="ARBA" id="ARBA00022801"/>
    </source>
</evidence>
<evidence type="ECO:0000256" key="1">
    <source>
        <dbReference type="ARBA" id="ARBA00007074"/>
    </source>
</evidence>
<dbReference type="Pfam" id="PF00877">
    <property type="entry name" value="NLPC_P60"/>
    <property type="match status" value="1"/>
</dbReference>
<keyword evidence="3" id="KW-0378">Hydrolase</keyword>
<dbReference type="InterPro" id="IPR038765">
    <property type="entry name" value="Papain-like_cys_pep_sf"/>
</dbReference>
<name>A0A5M8AW14_9BURK</name>
<protein>
    <submittedName>
        <fullName evidence="7">NlpC/P60 family protein</fullName>
    </submittedName>
</protein>